<proteinExistence type="predicted"/>
<gene>
    <name evidence="1" type="ORF">NYPRO_LOCUS15709</name>
</gene>
<evidence type="ECO:0000313" key="1">
    <source>
        <dbReference type="EMBL" id="CAD7682917.1"/>
    </source>
</evidence>
<keyword evidence="2" id="KW-1185">Reference proteome</keyword>
<reference evidence="1" key="1">
    <citation type="submission" date="2020-12" db="EMBL/GenBank/DDBJ databases">
        <authorList>
            <consortium name="Molecular Ecology Group"/>
        </authorList>
    </citation>
    <scope>NUCLEOTIDE SEQUENCE</scope>
    <source>
        <strain evidence="1">TBG_1078</strain>
    </source>
</reference>
<dbReference type="AlphaFoldDB" id="A0A811YZI1"/>
<sequence>MGVGSARGGCCWRGRGKWGAREGWGPGPQEPSTWLQAWQLGPRFLRGVAAATAGSSSSLQGEVAAVVLAATWLGRARATAWRGTGPLRHRGLSSWGSGWCPRAFALSGEAALQTPGFSQVPARPVAVPCDAAAPAPRAPASPAPAYLGGPLAGGGALLPPAGPVTSGKTASSSAVGTAFLPFHGRKETCPHSTRFLTGVCACGLQGPLVPRWWRPWTPPAGFVGFPPTERESSWRIRAVTPAPRHCPCPRPREGWGAASAIRPGAPCCRAQRLADGFCVQCGHQCPICCVFFGPVTCLLRLPVASLDTKINSTWIEDLNVRQEAIKILENTGSNLLDLPAGCWDQARNLGPCSVGDLFSLSLCHFPTSCLWSLALSLCRVNK</sequence>
<comment type="caution">
    <text evidence="1">The sequence shown here is derived from an EMBL/GenBank/DDBJ whole genome shotgun (WGS) entry which is preliminary data.</text>
</comment>
<evidence type="ECO:0000313" key="2">
    <source>
        <dbReference type="Proteomes" id="UP000645828"/>
    </source>
</evidence>
<name>A0A811YZI1_NYCPR</name>
<protein>
    <submittedName>
        <fullName evidence="1">(raccoon dog) hypothetical protein</fullName>
    </submittedName>
</protein>
<organism evidence="1 2">
    <name type="scientific">Nyctereutes procyonoides</name>
    <name type="common">Raccoon dog</name>
    <name type="synonym">Canis procyonoides</name>
    <dbReference type="NCBI Taxonomy" id="34880"/>
    <lineage>
        <taxon>Eukaryota</taxon>
        <taxon>Metazoa</taxon>
        <taxon>Chordata</taxon>
        <taxon>Craniata</taxon>
        <taxon>Vertebrata</taxon>
        <taxon>Euteleostomi</taxon>
        <taxon>Mammalia</taxon>
        <taxon>Eutheria</taxon>
        <taxon>Laurasiatheria</taxon>
        <taxon>Carnivora</taxon>
        <taxon>Caniformia</taxon>
        <taxon>Canidae</taxon>
        <taxon>Nyctereutes</taxon>
    </lineage>
</organism>
<accession>A0A811YZI1</accession>
<dbReference type="Proteomes" id="UP000645828">
    <property type="component" value="Unassembled WGS sequence"/>
</dbReference>
<dbReference type="EMBL" id="CAJHUB010000754">
    <property type="protein sequence ID" value="CAD7682917.1"/>
    <property type="molecule type" value="Genomic_DNA"/>
</dbReference>